<evidence type="ECO:0000313" key="1">
    <source>
        <dbReference type="EMBL" id="KAB2099605.1"/>
    </source>
</evidence>
<comment type="caution">
    <text evidence="1">The sequence shown here is derived from an EMBL/GenBank/DDBJ whole genome shotgun (WGS) entry which is preliminary data.</text>
</comment>
<evidence type="ECO:0000313" key="2">
    <source>
        <dbReference type="Proteomes" id="UP000293547"/>
    </source>
</evidence>
<dbReference type="EMBL" id="PDWZ02000016">
    <property type="protein sequence ID" value="KAB2099605.1"/>
    <property type="molecule type" value="Genomic_DNA"/>
</dbReference>
<gene>
    <name evidence="1" type="ORF">AG0111_0g12078</name>
</gene>
<keyword evidence="2" id="KW-1185">Reference proteome</keyword>
<organism evidence="1 2">
    <name type="scientific">Alternaria gaisen</name>
    <dbReference type="NCBI Taxonomy" id="167740"/>
    <lineage>
        <taxon>Eukaryota</taxon>
        <taxon>Fungi</taxon>
        <taxon>Dikarya</taxon>
        <taxon>Ascomycota</taxon>
        <taxon>Pezizomycotina</taxon>
        <taxon>Dothideomycetes</taxon>
        <taxon>Pleosporomycetidae</taxon>
        <taxon>Pleosporales</taxon>
        <taxon>Pleosporineae</taxon>
        <taxon>Pleosporaceae</taxon>
        <taxon>Alternaria</taxon>
        <taxon>Alternaria sect. Alternaria</taxon>
    </lineage>
</organism>
<protein>
    <submittedName>
        <fullName evidence="1">Uncharacterized protein</fullName>
    </submittedName>
</protein>
<proteinExistence type="predicted"/>
<name>A0ACB6F5B6_9PLEO</name>
<accession>A0ACB6F5B6</accession>
<dbReference type="Proteomes" id="UP000293547">
    <property type="component" value="Unassembled WGS sequence"/>
</dbReference>
<sequence>MTSQLISTTTPTTQVAGHTQARMVSHLPGSSKRSPKAHVMGILSSIVTMGRLVQTVHDQILTHDAFLTSNAEKFEKAYTAEYHKLLQSTEASKAMSWEIEILRRENAKYKYLEGQSQRLKDDLFAYRTRYRELDESNIRIEKENEQLVDINAEMGRMVVGLRDRVLNLEAKLEELGCQPLCADEDRETNAQTQADVEGESGPSACDNSMSPQKVESPESLPPSLKRRHGELEDEFDSGQEQRKARWRQ</sequence>
<reference evidence="1 2" key="1">
    <citation type="journal article" date="2019" name="bioRxiv">
        <title>Genomics, evolutionary history and diagnostics of the Alternaria alternata species group including apple and Asian pear pathotypes.</title>
        <authorList>
            <person name="Armitage A.D."/>
            <person name="Cockerton H.M."/>
            <person name="Sreenivasaprasad S."/>
            <person name="Woodhall J.W."/>
            <person name="Lane C.R."/>
            <person name="Harrison R.J."/>
            <person name="Clarkson J.P."/>
        </authorList>
    </citation>
    <scope>NUCLEOTIDE SEQUENCE [LARGE SCALE GENOMIC DNA]</scope>
    <source>
        <strain evidence="1 2">FERA 650</strain>
    </source>
</reference>